<name>A0A379LVY4_9NOCA</name>
<dbReference type="OrthoDB" id="3400930at2"/>
<evidence type="ECO:0000313" key="1">
    <source>
        <dbReference type="EMBL" id="SUE14221.1"/>
    </source>
</evidence>
<keyword evidence="2" id="KW-1185">Reference proteome</keyword>
<evidence type="ECO:0000313" key="2">
    <source>
        <dbReference type="Proteomes" id="UP000254569"/>
    </source>
</evidence>
<dbReference type="InterPro" id="IPR023214">
    <property type="entry name" value="HAD_sf"/>
</dbReference>
<dbReference type="SUPFAM" id="SSF56784">
    <property type="entry name" value="HAD-like"/>
    <property type="match status" value="1"/>
</dbReference>
<gene>
    <name evidence="1" type="primary">yutF</name>
    <name evidence="1" type="ORF">NCTC13296_01055</name>
</gene>
<dbReference type="Gene3D" id="3.40.50.1000">
    <property type="entry name" value="HAD superfamily/HAD-like"/>
    <property type="match status" value="2"/>
</dbReference>
<organism evidence="1 2">
    <name type="scientific">Rhodococcus gordoniae</name>
    <dbReference type="NCBI Taxonomy" id="223392"/>
    <lineage>
        <taxon>Bacteria</taxon>
        <taxon>Bacillati</taxon>
        <taxon>Actinomycetota</taxon>
        <taxon>Actinomycetes</taxon>
        <taxon>Mycobacteriales</taxon>
        <taxon>Nocardiaceae</taxon>
        <taxon>Rhodococcus</taxon>
    </lineage>
</organism>
<sequence length="343" mass="35358">MTDGTEPATGIASGDTLRRIYDVLLLDLDGTVYRGAEPVPGAREALAAGDDTVLYVTNNASRRPSEVALHLRELGFPAEDSSVVTSSQSAARLLAERFPAGAPVLVVGTDALAEEVAGVGLTPVRSADTRPVAVVQGHSPDTGWAILAEATLAVRAGALWVATNVDSTLPTERGLVLGNGSMVAAVRNATGAIPIVAGKPAAPLLEDAIRRGGARRPLVVGDRLDTDIEGANAVGADSLLVLTGVSTVDDLLRASAEQRPTYVAASLASLDQPADLLRVAPHTSWDVRVHGGDLHLAATQSAADPMEALRGLLDIAWANPGFGQVRPLDAHARSVVDAWAATV</sequence>
<dbReference type="InterPro" id="IPR006357">
    <property type="entry name" value="HAD-SF_hydro_IIA"/>
</dbReference>
<protein>
    <submittedName>
        <fullName evidence="1">Phosphatase</fullName>
        <ecNumber evidence="1">3.-.-.-</ecNumber>
    </submittedName>
</protein>
<keyword evidence="1" id="KW-0378">Hydrolase</keyword>
<dbReference type="GO" id="GO:0005737">
    <property type="term" value="C:cytoplasm"/>
    <property type="evidence" value="ECO:0007669"/>
    <property type="project" value="TreeGrafter"/>
</dbReference>
<dbReference type="PANTHER" id="PTHR19288">
    <property type="entry name" value="4-NITROPHENYLPHOSPHATASE-RELATED"/>
    <property type="match status" value="1"/>
</dbReference>
<dbReference type="AlphaFoldDB" id="A0A379LVY4"/>
<dbReference type="GO" id="GO:0016791">
    <property type="term" value="F:phosphatase activity"/>
    <property type="evidence" value="ECO:0007669"/>
    <property type="project" value="TreeGrafter"/>
</dbReference>
<dbReference type="EC" id="3.-.-.-" evidence="1"/>
<dbReference type="RefSeq" id="WP_084422022.1">
    <property type="nucleotide sequence ID" value="NZ_LPZN01000076.1"/>
</dbReference>
<dbReference type="EMBL" id="UGVI01000001">
    <property type="protein sequence ID" value="SUE14221.1"/>
    <property type="molecule type" value="Genomic_DNA"/>
</dbReference>
<dbReference type="InterPro" id="IPR036412">
    <property type="entry name" value="HAD-like_sf"/>
</dbReference>
<reference evidence="1 2" key="1">
    <citation type="submission" date="2018-06" db="EMBL/GenBank/DDBJ databases">
        <authorList>
            <consortium name="Pathogen Informatics"/>
            <person name="Doyle S."/>
        </authorList>
    </citation>
    <scope>NUCLEOTIDE SEQUENCE [LARGE SCALE GENOMIC DNA]</scope>
    <source>
        <strain evidence="1 2">NCTC13296</strain>
    </source>
</reference>
<proteinExistence type="predicted"/>
<dbReference type="Pfam" id="PF13242">
    <property type="entry name" value="Hydrolase_like"/>
    <property type="match status" value="1"/>
</dbReference>
<dbReference type="PANTHER" id="PTHR19288:SF95">
    <property type="entry name" value="D-GLYCEROL 3-PHOSPHATE PHOSPHATASE"/>
    <property type="match status" value="1"/>
</dbReference>
<dbReference type="Pfam" id="PF13344">
    <property type="entry name" value="Hydrolase_6"/>
    <property type="match status" value="1"/>
</dbReference>
<accession>A0A379LVY4</accession>
<dbReference type="Proteomes" id="UP000254569">
    <property type="component" value="Unassembled WGS sequence"/>
</dbReference>
<dbReference type="NCBIfam" id="TIGR01460">
    <property type="entry name" value="HAD-SF-IIA"/>
    <property type="match status" value="1"/>
</dbReference>